<dbReference type="Pfam" id="PF12706">
    <property type="entry name" value="Lactamase_B_2"/>
    <property type="match status" value="1"/>
</dbReference>
<dbReference type="PANTHER" id="PTHR47619:SF1">
    <property type="entry name" value="EXODEOXYRIBONUCLEASE WALJ"/>
    <property type="match status" value="1"/>
</dbReference>
<dbReference type="InterPro" id="IPR001279">
    <property type="entry name" value="Metallo-B-lactamas"/>
</dbReference>
<proteinExistence type="predicted"/>
<evidence type="ECO:0000259" key="1">
    <source>
        <dbReference type="SMART" id="SM00849"/>
    </source>
</evidence>
<dbReference type="Proteomes" id="UP001595710">
    <property type="component" value="Unassembled WGS sequence"/>
</dbReference>
<organism evidence="2 3">
    <name type="scientific">Reinekea marina</name>
    <dbReference type="NCBI Taxonomy" id="1310421"/>
    <lineage>
        <taxon>Bacteria</taxon>
        <taxon>Pseudomonadati</taxon>
        <taxon>Pseudomonadota</taxon>
        <taxon>Gammaproteobacteria</taxon>
        <taxon>Oceanospirillales</taxon>
        <taxon>Saccharospirillaceae</taxon>
        <taxon>Reinekea</taxon>
    </lineage>
</organism>
<dbReference type="InterPro" id="IPR036866">
    <property type="entry name" value="RibonucZ/Hydroxyglut_hydro"/>
</dbReference>
<comment type="caution">
    <text evidence="2">The sequence shown here is derived from an EMBL/GenBank/DDBJ whole genome shotgun (WGS) entry which is preliminary data.</text>
</comment>
<protein>
    <submittedName>
        <fullName evidence="2">MBL fold metallo-hydrolase</fullName>
    </submittedName>
</protein>
<dbReference type="SUPFAM" id="SSF56281">
    <property type="entry name" value="Metallo-hydrolase/oxidoreductase"/>
    <property type="match status" value="1"/>
</dbReference>
<dbReference type="SMART" id="SM00849">
    <property type="entry name" value="Lactamase_B"/>
    <property type="match status" value="1"/>
</dbReference>
<dbReference type="PANTHER" id="PTHR47619">
    <property type="entry name" value="METALLO-HYDROLASE YYCJ-RELATED"/>
    <property type="match status" value="1"/>
</dbReference>
<evidence type="ECO:0000313" key="3">
    <source>
        <dbReference type="Proteomes" id="UP001595710"/>
    </source>
</evidence>
<accession>A0ABV7WQ71</accession>
<gene>
    <name evidence="2" type="ORF">ACFOND_07495</name>
</gene>
<dbReference type="RefSeq" id="WP_290282528.1">
    <property type="nucleotide sequence ID" value="NZ_JAUFQI010000001.1"/>
</dbReference>
<keyword evidence="3" id="KW-1185">Reference proteome</keyword>
<sequence length="253" mass="27801">MMRVASLGSGSKGNATLIQAQSTTLLVDCGFGLKDIEQRLAVKGVSANELSAILVTHEHGDHLKGAPMLANKYAIPLWTSAGTRRFFKREVPTFQTINPLQRFQIGDIEIEPVTVPHDASEPTQFVFRAAKLCAGVLTDLGSITEHVKQAYQHCNLLMLECNHDPQMLLDGPYPYSLKKRVGGDYGHLSNQQAVELLNCIDKRALSHVLISHISEQNNDEQLAIQAVESALEGTKAEILMLSQVQGCEWIDVT</sequence>
<name>A0ABV7WQ71_9GAMM</name>
<feature type="domain" description="Metallo-beta-lactamase" evidence="1">
    <location>
        <begin position="12"/>
        <end position="163"/>
    </location>
</feature>
<dbReference type="InterPro" id="IPR052533">
    <property type="entry name" value="WalJ/YycJ-like"/>
</dbReference>
<dbReference type="Gene3D" id="3.60.15.10">
    <property type="entry name" value="Ribonuclease Z/Hydroxyacylglutathione hydrolase-like"/>
    <property type="match status" value="1"/>
</dbReference>
<dbReference type="EMBL" id="JBHRYN010000008">
    <property type="protein sequence ID" value="MFC3701475.1"/>
    <property type="molecule type" value="Genomic_DNA"/>
</dbReference>
<evidence type="ECO:0000313" key="2">
    <source>
        <dbReference type="EMBL" id="MFC3701475.1"/>
    </source>
</evidence>
<reference evidence="3" key="1">
    <citation type="journal article" date="2019" name="Int. J. Syst. Evol. Microbiol.">
        <title>The Global Catalogue of Microorganisms (GCM) 10K type strain sequencing project: providing services to taxonomists for standard genome sequencing and annotation.</title>
        <authorList>
            <consortium name="The Broad Institute Genomics Platform"/>
            <consortium name="The Broad Institute Genome Sequencing Center for Infectious Disease"/>
            <person name="Wu L."/>
            <person name="Ma J."/>
        </authorList>
    </citation>
    <scope>NUCLEOTIDE SEQUENCE [LARGE SCALE GENOMIC DNA]</scope>
    <source>
        <strain evidence="3">CECT 8288</strain>
    </source>
</reference>